<evidence type="ECO:0000256" key="1">
    <source>
        <dbReference type="SAM" id="SignalP"/>
    </source>
</evidence>
<feature type="chain" id="PRO_5018147478" description="FMN-binding domain-containing protein" evidence="1">
    <location>
        <begin position="20"/>
        <end position="184"/>
    </location>
</feature>
<reference evidence="2" key="1">
    <citation type="submission" date="2017-02" db="EMBL/GenBank/DDBJ databases">
        <authorList>
            <person name="Regsiter A."/>
            <person name="William W."/>
        </authorList>
    </citation>
    <scope>NUCLEOTIDE SEQUENCE</scope>
    <source>
        <strain evidence="2">Bib</strain>
    </source>
</reference>
<protein>
    <recommendedName>
        <fullName evidence="3">FMN-binding domain-containing protein</fullName>
    </recommendedName>
</protein>
<proteinExistence type="predicted"/>
<keyword evidence="1" id="KW-0732">Signal</keyword>
<name>A0A3P3XIZ0_9SPIR</name>
<evidence type="ECO:0008006" key="3">
    <source>
        <dbReference type="Google" id="ProtNLM"/>
    </source>
</evidence>
<accession>A0A3P3XIZ0</accession>
<gene>
    <name evidence="2" type="ORF">SPIROBIBN47_280042</name>
</gene>
<feature type="signal peptide" evidence="1">
    <location>
        <begin position="1"/>
        <end position="19"/>
    </location>
</feature>
<sequence>MKKIIVALLVLVVASAVWAQTPGGLSAAKSTRMEADFTKIVTDMGWGTVDTTRPVLAERMWDYYFFYPVLNKDKQITGYVWWAKDIRIASHYEDILVIINPDGTLQNWWVSANTRHADFYTDFAKKTQGAAIQKFIGMDSKRDWNQATDAVSGSTFSAYKFFGELKAVLACFKIYVIDAGKLIK</sequence>
<evidence type="ECO:0000313" key="2">
    <source>
        <dbReference type="EMBL" id="SLM13196.1"/>
    </source>
</evidence>
<dbReference type="EMBL" id="FWDM01000021">
    <property type="protein sequence ID" value="SLM13196.1"/>
    <property type="molecule type" value="Genomic_DNA"/>
</dbReference>
<dbReference type="AlphaFoldDB" id="A0A3P3XIZ0"/>
<organism evidence="2">
    <name type="scientific">uncultured spirochete</name>
    <dbReference type="NCBI Taxonomy" id="156406"/>
    <lineage>
        <taxon>Bacteria</taxon>
        <taxon>Pseudomonadati</taxon>
        <taxon>Spirochaetota</taxon>
        <taxon>Spirochaetia</taxon>
        <taxon>Spirochaetales</taxon>
        <taxon>environmental samples</taxon>
    </lineage>
</organism>